<accession>A0ABW0H6S7</accession>
<reference evidence="4" key="1">
    <citation type="journal article" date="2019" name="Int. J. Syst. Evol. Microbiol.">
        <title>The Global Catalogue of Microorganisms (GCM) 10K type strain sequencing project: providing services to taxonomists for standard genome sequencing and annotation.</title>
        <authorList>
            <consortium name="The Broad Institute Genomics Platform"/>
            <consortium name="The Broad Institute Genome Sequencing Center for Infectious Disease"/>
            <person name="Wu L."/>
            <person name="Ma J."/>
        </authorList>
    </citation>
    <scope>NUCLEOTIDE SEQUENCE [LARGE SCALE GENOMIC DNA]</scope>
    <source>
        <strain evidence="4">CGMCC 1.16326</strain>
    </source>
</reference>
<evidence type="ECO:0000256" key="2">
    <source>
        <dbReference type="SAM" id="MobiDB-lite"/>
    </source>
</evidence>
<feature type="region of interest" description="Disordered" evidence="2">
    <location>
        <begin position="1"/>
        <end position="34"/>
    </location>
</feature>
<dbReference type="InterPro" id="IPR004175">
    <property type="entry name" value="RNA_CPDase"/>
</dbReference>
<name>A0ABW0H6S7_9HYPH</name>
<evidence type="ECO:0000313" key="4">
    <source>
        <dbReference type="Proteomes" id="UP001596104"/>
    </source>
</evidence>
<evidence type="ECO:0000313" key="3">
    <source>
        <dbReference type="EMBL" id="MFC5392352.1"/>
    </source>
</evidence>
<dbReference type="PANTHER" id="PTHR35561">
    <property type="entry name" value="RNA 2',3'-CYCLIC PHOSPHODIESTERASE"/>
    <property type="match status" value="1"/>
</dbReference>
<dbReference type="GO" id="GO:0016874">
    <property type="term" value="F:ligase activity"/>
    <property type="evidence" value="ECO:0007669"/>
    <property type="project" value="UniProtKB-KW"/>
</dbReference>
<comment type="caution">
    <text evidence="3">The sequence shown here is derived from an EMBL/GenBank/DDBJ whole genome shotgun (WGS) entry which is preliminary data.</text>
</comment>
<dbReference type="EMBL" id="JBHSLV010000009">
    <property type="protein sequence ID" value="MFC5392352.1"/>
    <property type="molecule type" value="Genomic_DNA"/>
</dbReference>
<gene>
    <name evidence="3" type="ORF">ACFPPC_06815</name>
</gene>
<keyword evidence="1" id="KW-0378">Hydrolase</keyword>
<protein>
    <submittedName>
        <fullName evidence="3">2'-5' RNA ligase family protein</fullName>
    </submittedName>
</protein>
<dbReference type="PANTHER" id="PTHR35561:SF1">
    <property type="entry name" value="RNA 2',3'-CYCLIC PHOSPHODIESTERASE"/>
    <property type="match status" value="1"/>
</dbReference>
<keyword evidence="3" id="KW-0436">Ligase</keyword>
<proteinExistence type="predicted"/>
<organism evidence="3 4">
    <name type="scientific">Bosea vestrisii</name>
    <dbReference type="NCBI Taxonomy" id="151416"/>
    <lineage>
        <taxon>Bacteria</taxon>
        <taxon>Pseudomonadati</taxon>
        <taxon>Pseudomonadota</taxon>
        <taxon>Alphaproteobacteria</taxon>
        <taxon>Hyphomicrobiales</taxon>
        <taxon>Boseaceae</taxon>
        <taxon>Bosea</taxon>
    </lineage>
</organism>
<dbReference type="Gene3D" id="3.90.1140.10">
    <property type="entry name" value="Cyclic phosphodiesterase"/>
    <property type="match status" value="1"/>
</dbReference>
<dbReference type="Pfam" id="PF13563">
    <property type="entry name" value="2_5_RNA_ligase2"/>
    <property type="match status" value="1"/>
</dbReference>
<dbReference type="InterPro" id="IPR009097">
    <property type="entry name" value="Cyclic_Pdiesterase"/>
</dbReference>
<evidence type="ECO:0000256" key="1">
    <source>
        <dbReference type="ARBA" id="ARBA00022801"/>
    </source>
</evidence>
<dbReference type="SUPFAM" id="SSF55144">
    <property type="entry name" value="LigT-like"/>
    <property type="match status" value="1"/>
</dbReference>
<dbReference type="RefSeq" id="WP_377007096.1">
    <property type="nucleotide sequence ID" value="NZ_JBHSLV010000009.1"/>
</dbReference>
<keyword evidence="4" id="KW-1185">Reference proteome</keyword>
<dbReference type="Proteomes" id="UP001596104">
    <property type="component" value="Unassembled WGS sequence"/>
</dbReference>
<sequence>MTKPSSRQLNLFGPDVDLGAGSAPARRRPPPDRDEHRYFFAFRPPADATHSIDIFGRSLCRLLGSRSRLLGPSRYHITLCGIKGQGEAPAWIIAALKTIGGSVSAPIFDIAFDHARGYGRPGDPRAVFLASTQKISVLDDFYWRLRNAMQANGFRTKPGFNPHLTVFYDEHPVTNAIVPPVRFTVRDLVLIRSIHGSSRHDHLARWQLGGR</sequence>